<feature type="transmembrane region" description="Helical" evidence="8">
    <location>
        <begin position="206"/>
        <end position="226"/>
    </location>
</feature>
<keyword evidence="6 8" id="KW-0472">Membrane</keyword>
<evidence type="ECO:0000259" key="9">
    <source>
        <dbReference type="Pfam" id="PF00361"/>
    </source>
</evidence>
<feature type="transmembrane region" description="Helical" evidence="8">
    <location>
        <begin position="150"/>
        <end position="171"/>
    </location>
</feature>
<dbReference type="AlphaFoldDB" id="A0A5B8G1N5"/>
<comment type="catalytic activity">
    <reaction evidence="7 8">
        <text>a ubiquinone + NADH + 5 H(+)(in) = a ubiquinol + NAD(+) + 4 H(+)(out)</text>
        <dbReference type="Rhea" id="RHEA:29091"/>
        <dbReference type="Rhea" id="RHEA-COMP:9565"/>
        <dbReference type="Rhea" id="RHEA-COMP:9566"/>
        <dbReference type="ChEBI" id="CHEBI:15378"/>
        <dbReference type="ChEBI" id="CHEBI:16389"/>
        <dbReference type="ChEBI" id="CHEBI:17976"/>
        <dbReference type="ChEBI" id="CHEBI:57540"/>
        <dbReference type="ChEBI" id="CHEBI:57945"/>
        <dbReference type="EC" id="7.1.1.2"/>
    </reaction>
</comment>
<keyword evidence="8" id="KW-0830">Ubiquinone</keyword>
<feature type="transmembrane region" description="Helical" evidence="8">
    <location>
        <begin position="266"/>
        <end position="284"/>
    </location>
</feature>
<feature type="transmembrane region" description="Helical" evidence="8">
    <location>
        <begin position="49"/>
        <end position="72"/>
    </location>
</feature>
<keyword evidence="5 8" id="KW-1133">Transmembrane helix</keyword>
<name>A0A5B8G1N5_9EUPU</name>
<gene>
    <name evidence="11" type="primary">ND5</name>
</gene>
<evidence type="ECO:0000313" key="11">
    <source>
        <dbReference type="EMBL" id="QDM39454.1"/>
    </source>
</evidence>
<organism evidence="11">
    <name type="scientific">Ryssota otaheitana</name>
    <dbReference type="NCBI Taxonomy" id="2595071"/>
    <lineage>
        <taxon>Eukaryota</taxon>
        <taxon>Metazoa</taxon>
        <taxon>Spiralia</taxon>
        <taxon>Lophotrochozoa</taxon>
        <taxon>Mollusca</taxon>
        <taxon>Gastropoda</taxon>
        <taxon>Heterobranchia</taxon>
        <taxon>Euthyneura</taxon>
        <taxon>Panpulmonata</taxon>
        <taxon>Eupulmonata</taxon>
        <taxon>Stylommatophora</taxon>
        <taxon>Helicina</taxon>
        <taxon>Trochomorphoidea</taxon>
        <taxon>Chronidae</taxon>
        <taxon>Ryssota</taxon>
    </lineage>
</organism>
<feature type="transmembrane region" description="Helical" evidence="8">
    <location>
        <begin position="12"/>
        <end position="29"/>
    </location>
</feature>
<feature type="transmembrane region" description="Helical" evidence="8">
    <location>
        <begin position="333"/>
        <end position="351"/>
    </location>
</feature>
<dbReference type="GO" id="GO:0016020">
    <property type="term" value="C:membrane"/>
    <property type="evidence" value="ECO:0007669"/>
    <property type="project" value="UniProtKB-SubCell"/>
</dbReference>
<protein>
    <recommendedName>
        <fullName evidence="3 8">NADH-ubiquinone oxidoreductase chain 5</fullName>
        <ecNumber evidence="2 8">7.1.1.2</ecNumber>
    </recommendedName>
</protein>
<feature type="transmembrane region" description="Helical" evidence="8">
    <location>
        <begin position="109"/>
        <end position="129"/>
    </location>
</feature>
<evidence type="ECO:0000256" key="6">
    <source>
        <dbReference type="ARBA" id="ARBA00023136"/>
    </source>
</evidence>
<keyword evidence="8" id="KW-0813">Transport</keyword>
<feature type="domain" description="NADH-Ubiquinone oxidoreductase (complex I) chain 5 N-terminal" evidence="10">
    <location>
        <begin position="45"/>
        <end position="88"/>
    </location>
</feature>
<evidence type="ECO:0000259" key="10">
    <source>
        <dbReference type="Pfam" id="PF00662"/>
    </source>
</evidence>
<keyword evidence="8" id="KW-0520">NAD</keyword>
<dbReference type="InterPro" id="IPR001750">
    <property type="entry name" value="ND/Mrp_TM"/>
</dbReference>
<feature type="domain" description="NADH:quinone oxidoreductase/Mrp antiporter transmembrane" evidence="9">
    <location>
        <begin position="105"/>
        <end position="379"/>
    </location>
</feature>
<comment type="function">
    <text evidence="8">Core subunit of the mitochondrial membrane respiratory chain NADH dehydrogenase (Complex I) which catalyzes electron transfer from NADH through the respiratory chain, using ubiquinone as an electron acceptor. Essential for the catalytic activity and assembly of complex I.</text>
</comment>
<proteinExistence type="inferred from homology"/>
<dbReference type="GO" id="GO:0042773">
    <property type="term" value="P:ATP synthesis coupled electron transport"/>
    <property type="evidence" value="ECO:0007669"/>
    <property type="project" value="InterPro"/>
</dbReference>
<dbReference type="EC" id="7.1.1.2" evidence="2 8"/>
<dbReference type="RefSeq" id="YP_009695260.1">
    <property type="nucleotide sequence ID" value="NC_044784.1"/>
</dbReference>
<evidence type="ECO:0000256" key="1">
    <source>
        <dbReference type="ARBA" id="ARBA00004141"/>
    </source>
</evidence>
<dbReference type="GO" id="GO:0015990">
    <property type="term" value="P:electron transport coupled proton transport"/>
    <property type="evidence" value="ECO:0007669"/>
    <property type="project" value="TreeGrafter"/>
</dbReference>
<dbReference type="PANTHER" id="PTHR42829:SF2">
    <property type="entry name" value="NADH-UBIQUINONE OXIDOREDUCTASE CHAIN 5"/>
    <property type="match status" value="1"/>
</dbReference>
<sequence length="557" mass="62810">MIKHSFINRFCFLLFSSSMCLFLLLMSIMNSTMLIEFNLFNLSSVMSPILIILDKTSVSFSFVVTLISSCVFSFASKYMMEDPYYNRFIIILLSFVISMNFLIFSGSILLLFVGWDGLGITSFALIIYYQNKESLSAGYLTLIVNRIGDTILVFGVCFLVLFGQFSILPLLEQMQTLMFVFVLASLTKSAQYPFSPWLPAAMAAPTPVSALVHSSTLVTAGVYLVIRLSMASSIMYDSAMVLSFCGSITCLIGGLAAINEMDLKKLIALSTLSQLGLMMFSLSMGNPFMALFHLYTHAMFKALLFLVAGVILMMSFGCQDMRLLGGILIKSPILIIFQNISSLCLMGAPFVSAFYSKHMILEMMLTSSLNLFSVMVMLLATMCTCIYVIRSLKILCWGNLVININSSFSTKDYFLPLMILSLMSILSGKFMFLYTHELVLFFYLPSLAHYGLNIIIIFAVIMGLSLKLMFKSYSLSTLYFLSPSLKMMGKPCSKVLKGMSNLDYGWLEPKYLMYPSFYKFINNINNLLLWPKLNMYTIMRGFLAFMYVTMMCYTIYQ</sequence>
<feature type="transmembrane region" description="Helical" evidence="8">
    <location>
        <begin position="413"/>
        <end position="435"/>
    </location>
</feature>
<feature type="transmembrane region" description="Helical" evidence="8">
    <location>
        <begin position="447"/>
        <end position="466"/>
    </location>
</feature>
<keyword evidence="8 11" id="KW-0496">Mitochondrion</keyword>
<reference evidence="11" key="1">
    <citation type="journal article" date="2019" name="Philipp J Sci">
        <title>Complete Mitochondrial Genome and Novel Gene Organization of Ryssota otaheitana (Pulmonata: Chronidae), and its Implications on the Stylommatophora Phylogeny.</title>
        <authorList>
            <person name="Damatac A.M.II."/>
            <person name="Fontanilla I.K.C."/>
        </authorList>
    </citation>
    <scope>NUCLEOTIDE SEQUENCE</scope>
</reference>
<dbReference type="GO" id="GO:0008137">
    <property type="term" value="F:NADH dehydrogenase (ubiquinone) activity"/>
    <property type="evidence" value="ECO:0007669"/>
    <property type="project" value="UniProtKB-EC"/>
</dbReference>
<dbReference type="GO" id="GO:0003954">
    <property type="term" value="F:NADH dehydrogenase activity"/>
    <property type="evidence" value="ECO:0007669"/>
    <property type="project" value="TreeGrafter"/>
</dbReference>
<feature type="transmembrane region" description="Helical" evidence="8">
    <location>
        <begin position="537"/>
        <end position="556"/>
    </location>
</feature>
<dbReference type="CTD" id="4540"/>
<dbReference type="GeneID" id="41826754"/>
<evidence type="ECO:0000256" key="2">
    <source>
        <dbReference type="ARBA" id="ARBA00012944"/>
    </source>
</evidence>
<dbReference type="InterPro" id="IPR001516">
    <property type="entry name" value="Proton_antipo_N"/>
</dbReference>
<keyword evidence="4 8" id="KW-0812">Transmembrane</keyword>
<dbReference type="EMBL" id="MK716255">
    <property type="protein sequence ID" value="QDM39454.1"/>
    <property type="molecule type" value="Genomic_DNA"/>
</dbReference>
<dbReference type="Pfam" id="PF00361">
    <property type="entry name" value="Proton_antipo_M"/>
    <property type="match status" value="1"/>
</dbReference>
<dbReference type="PRINTS" id="PR01434">
    <property type="entry name" value="NADHDHGNASE5"/>
</dbReference>
<comment type="similarity">
    <text evidence="8">Belongs to the complex I subunit 5 family.</text>
</comment>
<evidence type="ECO:0000256" key="3">
    <source>
        <dbReference type="ARBA" id="ARBA00021096"/>
    </source>
</evidence>
<geneLocation type="mitochondrion" evidence="11"/>
<evidence type="ECO:0000256" key="4">
    <source>
        <dbReference type="ARBA" id="ARBA00022692"/>
    </source>
</evidence>
<evidence type="ECO:0000256" key="7">
    <source>
        <dbReference type="ARBA" id="ARBA00049551"/>
    </source>
</evidence>
<evidence type="ECO:0000256" key="8">
    <source>
        <dbReference type="RuleBase" id="RU003404"/>
    </source>
</evidence>
<comment type="subcellular location">
    <subcellularLocation>
        <location evidence="1">Membrane</location>
        <topology evidence="1">Multi-pass membrane protein</topology>
    </subcellularLocation>
</comment>
<evidence type="ECO:0000256" key="5">
    <source>
        <dbReference type="ARBA" id="ARBA00022989"/>
    </source>
</evidence>
<dbReference type="InterPro" id="IPR003945">
    <property type="entry name" value="NU5C-like"/>
</dbReference>
<dbReference type="PANTHER" id="PTHR42829">
    <property type="entry name" value="NADH-UBIQUINONE OXIDOREDUCTASE CHAIN 5"/>
    <property type="match status" value="1"/>
</dbReference>
<feature type="transmembrane region" description="Helical" evidence="8">
    <location>
        <begin position="238"/>
        <end position="259"/>
    </location>
</feature>
<accession>A0A5B8G1N5</accession>
<dbReference type="Pfam" id="PF00662">
    <property type="entry name" value="Proton_antipo_N"/>
    <property type="match status" value="1"/>
</dbReference>
<feature type="transmembrane region" description="Helical" evidence="8">
    <location>
        <begin position="84"/>
        <end position="103"/>
    </location>
</feature>
<feature type="transmembrane region" description="Helical" evidence="8">
    <location>
        <begin position="371"/>
        <end position="392"/>
    </location>
</feature>